<keyword evidence="6 13" id="KW-0228">DNA excision</keyword>
<dbReference type="InterPro" id="IPR024759">
    <property type="entry name" value="UvrB_YAD/RRR_dom"/>
</dbReference>
<dbReference type="SMART" id="SM00487">
    <property type="entry name" value="DEXDc"/>
    <property type="match status" value="1"/>
</dbReference>
<evidence type="ECO:0000256" key="4">
    <source>
        <dbReference type="ARBA" id="ARBA00022741"/>
    </source>
</evidence>
<dbReference type="GO" id="GO:0009381">
    <property type="term" value="F:excinuclease ABC activity"/>
    <property type="evidence" value="ECO:0007669"/>
    <property type="project" value="UniProtKB-UniRule"/>
</dbReference>
<dbReference type="CDD" id="cd17916">
    <property type="entry name" value="DEXHc_UvrB"/>
    <property type="match status" value="1"/>
</dbReference>
<comment type="subunit">
    <text evidence="11 13 14">Forms a heterotetramer with UvrA during the search for lesions. Interacts with UvrC in an incision complex.</text>
</comment>
<dbReference type="InterPro" id="IPR004807">
    <property type="entry name" value="UvrB"/>
</dbReference>
<dbReference type="PROSITE" id="PS51192">
    <property type="entry name" value="HELICASE_ATP_BIND_1"/>
    <property type="match status" value="1"/>
</dbReference>
<dbReference type="InterPro" id="IPR014001">
    <property type="entry name" value="Helicase_ATP-bd"/>
</dbReference>
<accession>A0A4R6Y9J8</accession>
<dbReference type="GO" id="GO:0009380">
    <property type="term" value="C:excinuclease repair complex"/>
    <property type="evidence" value="ECO:0007669"/>
    <property type="project" value="InterPro"/>
</dbReference>
<protein>
    <recommendedName>
        <fullName evidence="12 13">UvrABC system protein B</fullName>
        <shortName evidence="13">Protein UvrB</shortName>
    </recommendedName>
    <alternativeName>
        <fullName evidence="13">Excinuclease ABC subunit B</fullName>
    </alternativeName>
</protein>
<proteinExistence type="inferred from homology"/>
<evidence type="ECO:0000313" key="20">
    <source>
        <dbReference type="Proteomes" id="UP000294480"/>
    </source>
</evidence>
<feature type="binding site" evidence="13">
    <location>
        <begin position="56"/>
        <end position="63"/>
    </location>
    <ligand>
        <name>ATP</name>
        <dbReference type="ChEBI" id="CHEBI:30616"/>
    </ligand>
</feature>
<evidence type="ECO:0000256" key="6">
    <source>
        <dbReference type="ARBA" id="ARBA00022769"/>
    </source>
</evidence>
<dbReference type="Proteomes" id="UP000294480">
    <property type="component" value="Unassembled WGS sequence"/>
</dbReference>
<keyword evidence="20" id="KW-1185">Reference proteome</keyword>
<dbReference type="InterPro" id="IPR001943">
    <property type="entry name" value="UVR_dom"/>
</dbReference>
<dbReference type="SUPFAM" id="SSF52540">
    <property type="entry name" value="P-loop containing nucleoside triphosphate hydrolases"/>
    <property type="match status" value="2"/>
</dbReference>
<dbReference type="GO" id="GO:0005737">
    <property type="term" value="C:cytoplasm"/>
    <property type="evidence" value="ECO:0007669"/>
    <property type="project" value="UniProtKB-SubCell"/>
</dbReference>
<evidence type="ECO:0000256" key="11">
    <source>
        <dbReference type="ARBA" id="ARBA00026033"/>
    </source>
</evidence>
<comment type="caution">
    <text evidence="19">The sequence shown here is derived from an EMBL/GenBank/DDBJ whole genome shotgun (WGS) entry which is preliminary data.</text>
</comment>
<feature type="domain" description="Helicase C-terminal" evidence="18">
    <location>
        <begin position="447"/>
        <end position="613"/>
    </location>
</feature>
<comment type="function">
    <text evidence="13">The UvrABC repair system catalyzes the recognition and processing of DNA lesions. A damage recognition complex composed of 2 UvrA and 2 UvrB subunits scans DNA for abnormalities. Upon binding of the UvrA(2)B(2) complex to a putative damaged site, the DNA wraps around one UvrB monomer. DNA wrap is dependent on ATP binding by UvrB and probably causes local melting of the DNA helix, facilitating insertion of UvrB beta-hairpin between the DNA strands. Then UvrB probes one DNA strand for the presence of a lesion. If a lesion is found the UvrA subunits dissociate and the UvrB-DNA preincision complex is formed. This complex is subsequently bound by UvrC and the second UvrB is released. If no lesion is found, the DNA wraps around the other UvrB subunit that will check the other stand for damage.</text>
</comment>
<dbReference type="CDD" id="cd18790">
    <property type="entry name" value="SF2_C_UvrB"/>
    <property type="match status" value="1"/>
</dbReference>
<keyword evidence="3 13" id="KW-0963">Cytoplasm</keyword>
<dbReference type="HAMAP" id="MF_00204">
    <property type="entry name" value="UvrB"/>
    <property type="match status" value="1"/>
</dbReference>
<dbReference type="Pfam" id="PF04851">
    <property type="entry name" value="ResIII"/>
    <property type="match status" value="1"/>
</dbReference>
<dbReference type="GO" id="GO:0005524">
    <property type="term" value="F:ATP binding"/>
    <property type="evidence" value="ECO:0007669"/>
    <property type="project" value="UniProtKB-UniRule"/>
</dbReference>
<dbReference type="Pfam" id="PF00271">
    <property type="entry name" value="Helicase_C"/>
    <property type="match status" value="1"/>
</dbReference>
<organism evidence="19 20">
    <name type="scientific">Hydromonas duriensis</name>
    <dbReference type="NCBI Taxonomy" id="1527608"/>
    <lineage>
        <taxon>Bacteria</taxon>
        <taxon>Pseudomonadati</taxon>
        <taxon>Pseudomonadota</taxon>
        <taxon>Betaproteobacteria</taxon>
        <taxon>Burkholderiales</taxon>
        <taxon>Burkholderiaceae</taxon>
        <taxon>Hydromonas</taxon>
    </lineage>
</organism>
<evidence type="ECO:0000313" key="19">
    <source>
        <dbReference type="EMBL" id="TDR32165.1"/>
    </source>
</evidence>
<evidence type="ECO:0000256" key="10">
    <source>
        <dbReference type="ARBA" id="ARBA00023236"/>
    </source>
</evidence>
<keyword evidence="4 13" id="KW-0547">Nucleotide-binding</keyword>
<dbReference type="InterPro" id="IPR001650">
    <property type="entry name" value="Helicase_C-like"/>
</dbReference>
<dbReference type="Gene3D" id="3.40.50.300">
    <property type="entry name" value="P-loop containing nucleotide triphosphate hydrolases"/>
    <property type="match status" value="3"/>
</dbReference>
<dbReference type="PANTHER" id="PTHR24029:SF0">
    <property type="entry name" value="UVRABC SYSTEM PROTEIN B"/>
    <property type="match status" value="1"/>
</dbReference>
<sequence>MRFAKKHQKAAMSSITFPNSPYELHLPFEPAGDQPTAIAALVDGINDGLSFQTLLGVTGSGKTFTMANVIARTGRPALILAPNKTLAAQLYSEFREFFPNNAVEYFVSYYDYYQPEAYVPARDLFIEKDSAINEHIEQMRLSATKSLLERRDVVIVGTVSCIYGIGNPSEYHQMIMVLRQGDKMAQRDVIKQLATMQYNRNELDFARGTFRVRGDTIDIFPAENADYAVRVELFDDEVETLQLFDPLTGKIVQKLPRFTVYPASHYVTPRATVLRAVEAIKDELRDRLAFFHKEGRLVEAQRLEERTRFDLEMLSQIGFCKGIENYSRHISGSPVGAPPSTLIDYLPKDAVMFLDESHVLSGQLGAMYKGDRSRKENLVDYGFRLPCALDNRPLKFEEFESKMRQTIFVSATPGDYEREKSDAVAEQVVRPTGLVDPVIEVRPATTQVDDVLNEIRIRAAKNERVLITTLTKRMSEDLTDFLDENGVRVRYLHSDIDTVERVEIIRDLRLGEFDVLVGINLLREGLDIPEVSLVAILDADKEGFLRSERSLIQTIGRAARNLNGQAILYADKITDSMKRAMGETERRRTKQLTFNLENGITPKGVNKRIKDIIDGVYNDGKKKIDKTRQPNQTEPHYSAMSEAQLAKEIVKLEKQMLDLAKNLEFEQAAKTRDILHQIKSKLFGVL</sequence>
<feature type="domain" description="UVR" evidence="16">
    <location>
        <begin position="646"/>
        <end position="681"/>
    </location>
</feature>
<evidence type="ECO:0000256" key="9">
    <source>
        <dbReference type="ARBA" id="ARBA00023204"/>
    </source>
</evidence>
<evidence type="ECO:0000259" key="18">
    <source>
        <dbReference type="PROSITE" id="PS51194"/>
    </source>
</evidence>
<keyword evidence="7 13" id="KW-0067">ATP-binding</keyword>
<dbReference type="PANTHER" id="PTHR24029">
    <property type="entry name" value="UVRABC SYSTEM PROTEIN B"/>
    <property type="match status" value="1"/>
</dbReference>
<evidence type="ECO:0000256" key="2">
    <source>
        <dbReference type="ARBA" id="ARBA00008533"/>
    </source>
</evidence>
<dbReference type="Pfam" id="PF17757">
    <property type="entry name" value="UvrB_inter"/>
    <property type="match status" value="1"/>
</dbReference>
<dbReference type="Gene3D" id="6.10.140.240">
    <property type="match status" value="1"/>
</dbReference>
<dbReference type="GO" id="GO:0003677">
    <property type="term" value="F:DNA binding"/>
    <property type="evidence" value="ECO:0007669"/>
    <property type="project" value="UniProtKB-UniRule"/>
</dbReference>
<evidence type="ECO:0000256" key="8">
    <source>
        <dbReference type="ARBA" id="ARBA00022881"/>
    </source>
</evidence>
<keyword evidence="8 13" id="KW-0267">Excision nuclease</keyword>
<dbReference type="AlphaFoldDB" id="A0A4R6Y9J8"/>
<keyword evidence="15" id="KW-0175">Coiled coil</keyword>
<dbReference type="Pfam" id="PF12344">
    <property type="entry name" value="UvrB"/>
    <property type="match status" value="1"/>
</dbReference>
<evidence type="ECO:0000259" key="16">
    <source>
        <dbReference type="PROSITE" id="PS50151"/>
    </source>
</evidence>
<evidence type="ECO:0000256" key="5">
    <source>
        <dbReference type="ARBA" id="ARBA00022763"/>
    </source>
</evidence>
<dbReference type="GO" id="GO:0006289">
    <property type="term" value="P:nucleotide-excision repair"/>
    <property type="evidence" value="ECO:0007669"/>
    <property type="project" value="UniProtKB-UniRule"/>
</dbReference>
<comment type="domain">
    <text evidence="13">The beta-hairpin motif is involved in DNA binding.</text>
</comment>
<dbReference type="Gene3D" id="4.10.860.10">
    <property type="entry name" value="UVR domain"/>
    <property type="match status" value="1"/>
</dbReference>
<dbReference type="GO" id="GO:0016887">
    <property type="term" value="F:ATP hydrolysis activity"/>
    <property type="evidence" value="ECO:0007669"/>
    <property type="project" value="InterPro"/>
</dbReference>
<gene>
    <name evidence="13" type="primary">uvrB</name>
    <name evidence="19" type="ORF">DFR44_10548</name>
</gene>
<dbReference type="InterPro" id="IPR027417">
    <property type="entry name" value="P-loop_NTPase"/>
</dbReference>
<feature type="domain" description="Helicase ATP-binding" evidence="17">
    <location>
        <begin position="43"/>
        <end position="214"/>
    </location>
</feature>
<keyword evidence="9 13" id="KW-0234">DNA repair</keyword>
<evidence type="ECO:0000256" key="7">
    <source>
        <dbReference type="ARBA" id="ARBA00022840"/>
    </source>
</evidence>
<feature type="short sequence motif" description="Beta-hairpin" evidence="13">
    <location>
        <begin position="109"/>
        <end position="132"/>
    </location>
</feature>
<evidence type="ECO:0000256" key="12">
    <source>
        <dbReference type="ARBA" id="ARBA00029504"/>
    </source>
</evidence>
<keyword evidence="10 13" id="KW-0742">SOS response</keyword>
<dbReference type="InterPro" id="IPR006935">
    <property type="entry name" value="Helicase/UvrB_N"/>
</dbReference>
<evidence type="ECO:0000259" key="17">
    <source>
        <dbReference type="PROSITE" id="PS51192"/>
    </source>
</evidence>
<comment type="subcellular location">
    <subcellularLocation>
        <location evidence="1 13 14">Cytoplasm</location>
    </subcellularLocation>
</comment>
<evidence type="ECO:0000256" key="3">
    <source>
        <dbReference type="ARBA" id="ARBA00022490"/>
    </source>
</evidence>
<evidence type="ECO:0000256" key="15">
    <source>
        <dbReference type="SAM" id="Coils"/>
    </source>
</evidence>
<keyword evidence="5 13" id="KW-0227">DNA damage</keyword>
<comment type="similarity">
    <text evidence="2 13 14">Belongs to the UvrB family.</text>
</comment>
<dbReference type="InterPro" id="IPR041471">
    <property type="entry name" value="UvrB_inter"/>
</dbReference>
<dbReference type="PROSITE" id="PS51194">
    <property type="entry name" value="HELICASE_CTER"/>
    <property type="match status" value="1"/>
</dbReference>
<evidence type="ECO:0000256" key="1">
    <source>
        <dbReference type="ARBA" id="ARBA00004496"/>
    </source>
</evidence>
<dbReference type="Pfam" id="PF02151">
    <property type="entry name" value="UVR"/>
    <property type="match status" value="1"/>
</dbReference>
<dbReference type="SUPFAM" id="SSF46600">
    <property type="entry name" value="C-terminal UvrC-binding domain of UvrB"/>
    <property type="match status" value="1"/>
</dbReference>
<dbReference type="GO" id="GO:0009432">
    <property type="term" value="P:SOS response"/>
    <property type="evidence" value="ECO:0007669"/>
    <property type="project" value="UniProtKB-UniRule"/>
</dbReference>
<dbReference type="NCBIfam" id="NF003673">
    <property type="entry name" value="PRK05298.1"/>
    <property type="match status" value="1"/>
</dbReference>
<dbReference type="InterPro" id="IPR036876">
    <property type="entry name" value="UVR_dom_sf"/>
</dbReference>
<name>A0A4R6Y9J8_9BURK</name>
<dbReference type="NCBIfam" id="TIGR00631">
    <property type="entry name" value="uvrb"/>
    <property type="match status" value="1"/>
</dbReference>
<reference evidence="19 20" key="1">
    <citation type="submission" date="2019-03" db="EMBL/GenBank/DDBJ databases">
        <title>Genomic Encyclopedia of Type Strains, Phase IV (KMG-IV): sequencing the most valuable type-strain genomes for metagenomic binning, comparative biology and taxonomic classification.</title>
        <authorList>
            <person name="Goeker M."/>
        </authorList>
    </citation>
    <scope>NUCLEOTIDE SEQUENCE [LARGE SCALE GENOMIC DNA]</scope>
    <source>
        <strain evidence="19 20">DSM 102852</strain>
    </source>
</reference>
<dbReference type="PROSITE" id="PS50151">
    <property type="entry name" value="UVR"/>
    <property type="match status" value="1"/>
</dbReference>
<feature type="coiled-coil region" evidence="15">
    <location>
        <begin position="642"/>
        <end position="669"/>
    </location>
</feature>
<evidence type="ECO:0000256" key="13">
    <source>
        <dbReference type="HAMAP-Rule" id="MF_00204"/>
    </source>
</evidence>
<dbReference type="SMART" id="SM00490">
    <property type="entry name" value="HELICc"/>
    <property type="match status" value="1"/>
</dbReference>
<dbReference type="EMBL" id="SNZE01000005">
    <property type="protein sequence ID" value="TDR32165.1"/>
    <property type="molecule type" value="Genomic_DNA"/>
</dbReference>
<evidence type="ECO:0000256" key="14">
    <source>
        <dbReference type="RuleBase" id="RU003587"/>
    </source>
</evidence>